<dbReference type="InterPro" id="IPR031680">
    <property type="entry name" value="Hepar_II_III_N"/>
</dbReference>
<gene>
    <name evidence="8" type="ORF">AL1_01260</name>
</gene>
<evidence type="ECO:0000313" key="8">
    <source>
        <dbReference type="EMBL" id="CBK62842.1"/>
    </source>
</evidence>
<dbReference type="Pfam" id="PF07940">
    <property type="entry name" value="Hepar_II_III_C"/>
    <property type="match status" value="1"/>
</dbReference>
<keyword evidence="9" id="KW-1185">Reference proteome</keyword>
<keyword evidence="2 5" id="KW-0732">Signal</keyword>
<dbReference type="STRING" id="717959.AL1_01260"/>
<dbReference type="Pfam" id="PF16889">
    <property type="entry name" value="Hepar_II_III_N"/>
    <property type="match status" value="1"/>
</dbReference>
<accession>D4IIT0</accession>
<feature type="signal peptide" evidence="5">
    <location>
        <begin position="1"/>
        <end position="19"/>
    </location>
</feature>
<dbReference type="RefSeq" id="WP_015545796.1">
    <property type="nucleotide sequence ID" value="NC_021030.1"/>
</dbReference>
<evidence type="ECO:0000259" key="7">
    <source>
        <dbReference type="Pfam" id="PF16889"/>
    </source>
</evidence>
<evidence type="ECO:0000256" key="1">
    <source>
        <dbReference type="ARBA" id="ARBA00004418"/>
    </source>
</evidence>
<comment type="subcellular location">
    <subcellularLocation>
        <location evidence="1">Periplasm</location>
    </subcellularLocation>
</comment>
<dbReference type="CAZy" id="PL12">
    <property type="family name" value="Polysaccharide Lyase Family 12"/>
</dbReference>
<sequence length="667" mass="76077">MNRILMTLCAALTLGAASAAGTTPALGDEKSLYDLLDLERPGMEAVKKAVAKGNVAAADKELLKYFRTRKPVELFGLDLENVKVNKLEQKQADEALEHKFYAHKGYQPSYFYGDDIDWRYWPVKDNELRWQLHRHYWFIPLAKCYYTTGDAKYIDAWMDQYTDWVKKNPLDGVKRLKAAGASAAEIAAEKENIRFAWRPMEAGRRLQDLLTEFALTIHSPRFTPRFLNLFLRTYRQHADHILHNYSKQGNHLLFEAQRMLFAGIYFPEFREAQEWRRSGIEILNREIGVQVYPDGMQFELDFGYHIAAIDIFLKALGMARANGYEGEFPASYIETVGKMTAVTWNLLFPDWSNPMFGDTKSHDKSSLQRQFRSWSKVFPGDKQLQWFATEGRKGALPDYTSQQFPESGFYVLRTGWDKNATVTVVKAGPPAFWHNQPDNGTFEYWRRGRNFFPDSGSYVYGGDSAVLAQRNWFRQTRVHNTVTLDDRNLEKTDSELLLWDATPELTTLVTENPSYEGLTHRRAMFFTGKGLLVIADLVSGPAAGNVRVHFNLCPGRIEYARDGTVRTLFADGNNIRIKTSATVPVQIREEEGWVSTAYRKKEERPAYAVEAPKTAGGELLFITVIAPDEAPFQGSIAIVPQKAPVGDTFRFAVRVGAKTYDLGYELK</sequence>
<name>D4IIT0_9BACT</name>
<evidence type="ECO:0000256" key="3">
    <source>
        <dbReference type="ARBA" id="ARBA00022764"/>
    </source>
</evidence>
<proteinExistence type="predicted"/>
<dbReference type="EMBL" id="FP929032">
    <property type="protein sequence ID" value="CBK62842.1"/>
    <property type="molecule type" value="Genomic_DNA"/>
</dbReference>
<dbReference type="HOGENOM" id="CLU_013047_1_0_10"/>
<dbReference type="KEGG" id="ash:AL1_01260"/>
<dbReference type="PANTHER" id="PTHR39210:SF1">
    <property type="entry name" value="HEPARIN-SULFATE LYASE"/>
    <property type="match status" value="1"/>
</dbReference>
<organism evidence="8 9">
    <name type="scientific">Alistipes shahii WAL 8301</name>
    <dbReference type="NCBI Taxonomy" id="717959"/>
    <lineage>
        <taxon>Bacteria</taxon>
        <taxon>Pseudomonadati</taxon>
        <taxon>Bacteroidota</taxon>
        <taxon>Bacteroidia</taxon>
        <taxon>Bacteroidales</taxon>
        <taxon>Rikenellaceae</taxon>
        <taxon>Alistipes</taxon>
    </lineage>
</organism>
<evidence type="ECO:0000313" key="9">
    <source>
        <dbReference type="Proteomes" id="UP000008794"/>
    </source>
</evidence>
<dbReference type="SUPFAM" id="SSF48230">
    <property type="entry name" value="Chondroitin AC/alginate lyase"/>
    <property type="match status" value="1"/>
</dbReference>
<dbReference type="GO" id="GO:0016829">
    <property type="term" value="F:lyase activity"/>
    <property type="evidence" value="ECO:0007669"/>
    <property type="project" value="UniProtKB-KW"/>
</dbReference>
<dbReference type="OrthoDB" id="7335480at2"/>
<feature type="domain" description="Heparinase II/III-like C-terminal" evidence="6">
    <location>
        <begin position="400"/>
        <end position="604"/>
    </location>
</feature>
<evidence type="ECO:0000256" key="4">
    <source>
        <dbReference type="ARBA" id="ARBA00023239"/>
    </source>
</evidence>
<dbReference type="Proteomes" id="UP000008794">
    <property type="component" value="Chromosome"/>
</dbReference>
<dbReference type="BioCyc" id="ASHA717959:AL1_RS00560-MONOMER"/>
<evidence type="ECO:0000259" key="6">
    <source>
        <dbReference type="Pfam" id="PF07940"/>
    </source>
</evidence>
<dbReference type="AlphaFoldDB" id="D4IIT0"/>
<dbReference type="GeneID" id="92758142"/>
<evidence type="ECO:0000256" key="2">
    <source>
        <dbReference type="ARBA" id="ARBA00022729"/>
    </source>
</evidence>
<dbReference type="GO" id="GO:0042597">
    <property type="term" value="C:periplasmic space"/>
    <property type="evidence" value="ECO:0007669"/>
    <property type="project" value="UniProtKB-SubCell"/>
</dbReference>
<dbReference type="Gene3D" id="1.50.10.100">
    <property type="entry name" value="Chondroitin AC/alginate lyase"/>
    <property type="match status" value="1"/>
</dbReference>
<keyword evidence="4" id="KW-0456">Lyase</keyword>
<protein>
    <submittedName>
        <fullName evidence="8">Heparinase II/III-like protein</fullName>
    </submittedName>
</protein>
<dbReference type="Gene3D" id="2.70.98.70">
    <property type="match status" value="1"/>
</dbReference>
<dbReference type="PANTHER" id="PTHR39210">
    <property type="entry name" value="HEPARIN-SULFATE LYASE"/>
    <property type="match status" value="1"/>
</dbReference>
<feature type="chain" id="PRO_5003059230" evidence="5">
    <location>
        <begin position="20"/>
        <end position="667"/>
    </location>
</feature>
<reference evidence="8 9" key="1">
    <citation type="submission" date="2010-03" db="EMBL/GenBank/DDBJ databases">
        <title>The genome sequence of Alistipes shahii WAL 8301.</title>
        <authorList>
            <consortium name="metaHIT consortium -- http://www.metahit.eu/"/>
            <person name="Pajon A."/>
            <person name="Turner K."/>
            <person name="Parkhill J."/>
        </authorList>
    </citation>
    <scope>NUCLEOTIDE SEQUENCE [LARGE SCALE GENOMIC DNA]</scope>
    <source>
        <strain evidence="8 9">WAL 8301</strain>
    </source>
</reference>
<evidence type="ECO:0000256" key="5">
    <source>
        <dbReference type="SAM" id="SignalP"/>
    </source>
</evidence>
<reference evidence="8 9" key="2">
    <citation type="submission" date="2010-03" db="EMBL/GenBank/DDBJ databases">
        <authorList>
            <person name="Pajon A."/>
        </authorList>
    </citation>
    <scope>NUCLEOTIDE SEQUENCE [LARGE SCALE GENOMIC DNA]</scope>
    <source>
        <strain evidence="8 9">WAL 8301</strain>
    </source>
</reference>
<keyword evidence="3" id="KW-0574">Periplasm</keyword>
<dbReference type="InterPro" id="IPR008929">
    <property type="entry name" value="Chondroitin_lyas"/>
</dbReference>
<feature type="domain" description="Heparin-sulfate lyase N-terminal" evidence="7">
    <location>
        <begin position="33"/>
        <end position="386"/>
    </location>
</feature>
<dbReference type="InterPro" id="IPR012480">
    <property type="entry name" value="Hepar_II_III_C"/>
</dbReference>
<dbReference type="PATRIC" id="fig|717959.3.peg.2649"/>